<evidence type="ECO:0000313" key="1">
    <source>
        <dbReference type="EMBL" id="MBM6827977.1"/>
    </source>
</evidence>
<name>A0A938X3Y6_9CLOT</name>
<comment type="caution">
    <text evidence="1">The sequence shown here is derived from an EMBL/GenBank/DDBJ whole genome shotgun (WGS) entry which is preliminary data.</text>
</comment>
<dbReference type="AlphaFoldDB" id="A0A938X3Y6"/>
<dbReference type="Gene3D" id="3.40.91.30">
    <property type="match status" value="1"/>
</dbReference>
<organism evidence="1 2">
    <name type="scientific">Mordavella massiliensis</name>
    <dbReference type="NCBI Taxonomy" id="1871024"/>
    <lineage>
        <taxon>Bacteria</taxon>
        <taxon>Bacillati</taxon>
        <taxon>Bacillota</taxon>
        <taxon>Clostridia</taxon>
        <taxon>Eubacteriales</taxon>
        <taxon>Clostridiaceae</taxon>
        <taxon>Mordavella</taxon>
    </lineage>
</organism>
<evidence type="ECO:0000313" key="2">
    <source>
        <dbReference type="Proteomes" id="UP000713880"/>
    </source>
</evidence>
<protein>
    <submittedName>
        <fullName evidence="1">Uncharacterized protein</fullName>
    </submittedName>
</protein>
<gene>
    <name evidence="1" type="ORF">H6A13_12965</name>
</gene>
<dbReference type="Proteomes" id="UP000713880">
    <property type="component" value="Unassembled WGS sequence"/>
</dbReference>
<dbReference type="RefSeq" id="WP_204909938.1">
    <property type="nucleotide sequence ID" value="NZ_JACJLV010000103.1"/>
</dbReference>
<dbReference type="EMBL" id="JACJLV010000103">
    <property type="protein sequence ID" value="MBM6827977.1"/>
    <property type="molecule type" value="Genomic_DNA"/>
</dbReference>
<proteinExistence type="predicted"/>
<reference evidence="1" key="1">
    <citation type="submission" date="2020-08" db="EMBL/GenBank/DDBJ databases">
        <authorList>
            <person name="Cejkova D."/>
            <person name="Kubasova T."/>
            <person name="Jahodarova E."/>
            <person name="Rychlik I."/>
        </authorList>
    </citation>
    <scope>NUCLEOTIDE SEQUENCE</scope>
    <source>
        <strain evidence="1">An420c</strain>
    </source>
</reference>
<sequence length="264" mass="31495">METLKERLLMEQERMERIMEKAKGRLRNAPEGTLRLSSCRKTVQYYHCLPGGEKNGTYIPKEQMELVRSLAQKSYDEKVMRLAGKRLAQLRKLTKDYEDDEIAQVYQREHPQRQKLLDPVEPTWEQKIEQWSAKEYQGKEFQEGTGVILTQQGERVRSKSEKILADYFYQKNIPYKYEKPLNLKGFGMVYPDFTFLSRKTEQEIYWEHDGKMDDPVYARNAVRKIQAYEENGIYPGERLILTFETEKTVLDIRMVKRLVERYLL</sequence>
<accession>A0A938X3Y6</accession>
<reference evidence="1" key="2">
    <citation type="journal article" date="2021" name="Sci. Rep.">
        <title>The distribution of antibiotic resistance genes in chicken gut microbiota commensals.</title>
        <authorList>
            <person name="Juricova H."/>
            <person name="Matiasovicova J."/>
            <person name="Kubasova T."/>
            <person name="Cejkova D."/>
            <person name="Rychlik I."/>
        </authorList>
    </citation>
    <scope>NUCLEOTIDE SEQUENCE</scope>
    <source>
        <strain evidence="1">An420c</strain>
    </source>
</reference>
<keyword evidence="2" id="KW-1185">Reference proteome</keyword>